<evidence type="ECO:0000256" key="7">
    <source>
        <dbReference type="PIRSR" id="PIRSR602403-1"/>
    </source>
</evidence>
<comment type="similarity">
    <text evidence="2">Belongs to the cytochrome P450 family.</text>
</comment>
<dbReference type="GO" id="GO:0004497">
    <property type="term" value="F:monooxygenase activity"/>
    <property type="evidence" value="ECO:0007669"/>
    <property type="project" value="UniProtKB-KW"/>
</dbReference>
<proteinExistence type="inferred from homology"/>
<dbReference type="InParanoid" id="A0A2N3NH54"/>
<dbReference type="Proteomes" id="UP000233524">
    <property type="component" value="Unassembled WGS sequence"/>
</dbReference>
<keyword evidence="5 7" id="KW-0408">Iron</keyword>
<dbReference type="GO" id="GO:0005506">
    <property type="term" value="F:iron ion binding"/>
    <property type="evidence" value="ECO:0007669"/>
    <property type="project" value="InterPro"/>
</dbReference>
<organism evidence="8 9">
    <name type="scientific">Lomentospora prolificans</name>
    <dbReference type="NCBI Taxonomy" id="41688"/>
    <lineage>
        <taxon>Eukaryota</taxon>
        <taxon>Fungi</taxon>
        <taxon>Dikarya</taxon>
        <taxon>Ascomycota</taxon>
        <taxon>Pezizomycotina</taxon>
        <taxon>Sordariomycetes</taxon>
        <taxon>Hypocreomycetidae</taxon>
        <taxon>Microascales</taxon>
        <taxon>Microascaceae</taxon>
        <taxon>Lomentospora</taxon>
    </lineage>
</organism>
<protein>
    <recommendedName>
        <fullName evidence="10">Cytochrome P450</fullName>
    </recommendedName>
</protein>
<reference evidence="8 9" key="1">
    <citation type="journal article" date="2017" name="G3 (Bethesda)">
        <title>First Draft Genome Sequence of the Pathogenic Fungus Lomentospora prolificans (Formerly Scedosporium prolificans).</title>
        <authorList>
            <person name="Luo R."/>
            <person name="Zimin A."/>
            <person name="Workman R."/>
            <person name="Fan Y."/>
            <person name="Pertea G."/>
            <person name="Grossman N."/>
            <person name="Wear M.P."/>
            <person name="Jia B."/>
            <person name="Miller H."/>
            <person name="Casadevall A."/>
            <person name="Timp W."/>
            <person name="Zhang S.X."/>
            <person name="Salzberg S.L."/>
        </authorList>
    </citation>
    <scope>NUCLEOTIDE SEQUENCE [LARGE SCALE GENOMIC DNA]</scope>
    <source>
        <strain evidence="8 9">JHH-5317</strain>
    </source>
</reference>
<gene>
    <name evidence="8" type="ORF">jhhlp_001752</name>
</gene>
<dbReference type="VEuPathDB" id="FungiDB:jhhlp_001752"/>
<dbReference type="SUPFAM" id="SSF48264">
    <property type="entry name" value="Cytochrome P450"/>
    <property type="match status" value="1"/>
</dbReference>
<dbReference type="InterPro" id="IPR001128">
    <property type="entry name" value="Cyt_P450"/>
</dbReference>
<dbReference type="PRINTS" id="PR00465">
    <property type="entry name" value="EP450IV"/>
</dbReference>
<keyword evidence="7" id="KW-0349">Heme</keyword>
<dbReference type="Gene3D" id="1.10.630.10">
    <property type="entry name" value="Cytochrome P450"/>
    <property type="match status" value="1"/>
</dbReference>
<keyword evidence="4" id="KW-0560">Oxidoreductase</keyword>
<dbReference type="STRING" id="41688.A0A2N3NH54"/>
<feature type="binding site" description="axial binding residue" evidence="7">
    <location>
        <position position="456"/>
    </location>
    <ligand>
        <name>heme</name>
        <dbReference type="ChEBI" id="CHEBI:30413"/>
    </ligand>
    <ligandPart>
        <name>Fe</name>
        <dbReference type="ChEBI" id="CHEBI:18248"/>
    </ligandPart>
</feature>
<dbReference type="InterPro" id="IPR036396">
    <property type="entry name" value="Cyt_P450_sf"/>
</dbReference>
<dbReference type="PANTHER" id="PTHR46206">
    <property type="entry name" value="CYTOCHROME P450"/>
    <property type="match status" value="1"/>
</dbReference>
<keyword evidence="6" id="KW-0503">Monooxygenase</keyword>
<evidence type="ECO:0000256" key="5">
    <source>
        <dbReference type="ARBA" id="ARBA00023004"/>
    </source>
</evidence>
<comment type="cofactor">
    <cofactor evidence="1 7">
        <name>heme</name>
        <dbReference type="ChEBI" id="CHEBI:30413"/>
    </cofactor>
</comment>
<dbReference type="InterPro" id="IPR002403">
    <property type="entry name" value="Cyt_P450_E_grp-IV"/>
</dbReference>
<evidence type="ECO:0000256" key="4">
    <source>
        <dbReference type="ARBA" id="ARBA00023002"/>
    </source>
</evidence>
<accession>A0A2N3NH54</accession>
<dbReference type="AlphaFoldDB" id="A0A2N3NH54"/>
<evidence type="ECO:0000256" key="1">
    <source>
        <dbReference type="ARBA" id="ARBA00001971"/>
    </source>
</evidence>
<evidence type="ECO:0000313" key="8">
    <source>
        <dbReference type="EMBL" id="PKS11763.1"/>
    </source>
</evidence>
<dbReference type="GO" id="GO:0020037">
    <property type="term" value="F:heme binding"/>
    <property type="evidence" value="ECO:0007669"/>
    <property type="project" value="InterPro"/>
</dbReference>
<evidence type="ECO:0000256" key="6">
    <source>
        <dbReference type="ARBA" id="ARBA00023033"/>
    </source>
</evidence>
<dbReference type="Pfam" id="PF00067">
    <property type="entry name" value="p450"/>
    <property type="match status" value="1"/>
</dbReference>
<comment type="caution">
    <text evidence="8">The sequence shown here is derived from an EMBL/GenBank/DDBJ whole genome shotgun (WGS) entry which is preliminary data.</text>
</comment>
<dbReference type="EMBL" id="NLAX01000005">
    <property type="protein sequence ID" value="PKS11763.1"/>
    <property type="molecule type" value="Genomic_DNA"/>
</dbReference>
<keyword evidence="9" id="KW-1185">Reference proteome</keyword>
<sequence length="515" mass="58852">MLRDLLPEGLLNIRGVLSIAVTTTLVLALYRRWKATRELRLPFLKFEDGDDSRQRYVTESGKLLSLGYEKYLKHGQAFSMRNYIDELGPQVYLPLKYLDQFKAAPESQLSFPYFSELLFSQNEIGMAKVTEEASHVMRTDLIRNLPTIIAGVKDECSAIFEKLIPRTSDWTPVIPYPIFAFAMARLSARVIAAPELGRNDEWLGICISFTQKSMEAAHALRASWPAYTRWAARYFSPAVKTVLADRKRATELLTPVLAVRRQASKLPVEKRPRFNDGVQWLMEHYDAQNRKLTPEILAEHELFLAVASIHSSSAIALSVLYDLLDERNLDAKNSIIEEISTVTKEYSNWTRPAVAKLIKLDSFIKESQRLHFMGHARVTRAARVPYTFADGLHLPKGTMAQILHSGPQMDPEFYEDPETFDPWRFLRKRETIDPYKFQFASLSNIETTFGAGFHACPARNYAADTLKLVIVHLLTSYDIKYAKESQRRPPDMNHDNATLPDFATQLLFKGKEPLN</sequence>
<dbReference type="CDD" id="cd11041">
    <property type="entry name" value="CYP503A1-like"/>
    <property type="match status" value="1"/>
</dbReference>
<name>A0A2N3NH54_9PEZI</name>
<dbReference type="PANTHER" id="PTHR46206:SF7">
    <property type="entry name" value="P450, PUTATIVE (EUROFUNG)-RELATED"/>
    <property type="match status" value="1"/>
</dbReference>
<evidence type="ECO:0008006" key="10">
    <source>
        <dbReference type="Google" id="ProtNLM"/>
    </source>
</evidence>
<evidence type="ECO:0000313" key="9">
    <source>
        <dbReference type="Proteomes" id="UP000233524"/>
    </source>
</evidence>
<keyword evidence="3 7" id="KW-0479">Metal-binding</keyword>
<dbReference type="OrthoDB" id="1844152at2759"/>
<evidence type="ECO:0000256" key="3">
    <source>
        <dbReference type="ARBA" id="ARBA00022723"/>
    </source>
</evidence>
<dbReference type="GO" id="GO:0016705">
    <property type="term" value="F:oxidoreductase activity, acting on paired donors, with incorporation or reduction of molecular oxygen"/>
    <property type="evidence" value="ECO:0007669"/>
    <property type="project" value="InterPro"/>
</dbReference>
<evidence type="ECO:0000256" key="2">
    <source>
        <dbReference type="ARBA" id="ARBA00010617"/>
    </source>
</evidence>